<evidence type="ECO:0000313" key="1">
    <source>
        <dbReference type="EMBL" id="NAW51116.1"/>
    </source>
</evidence>
<protein>
    <submittedName>
        <fullName evidence="1">DUF3575 domain-containing protein</fullName>
    </submittedName>
</protein>
<evidence type="ECO:0000313" key="2">
    <source>
        <dbReference type="Proteomes" id="UP000553459"/>
    </source>
</evidence>
<proteinExistence type="predicted"/>
<accession>A0A845PW72</accession>
<dbReference type="Proteomes" id="UP000553459">
    <property type="component" value="Unassembled WGS sequence"/>
</dbReference>
<dbReference type="AlphaFoldDB" id="A0A845PW72"/>
<name>A0A845PW72_9FLAO</name>
<reference evidence="1 2" key="1">
    <citation type="submission" date="2019-11" db="EMBL/GenBank/DDBJ databases">
        <title>Characterization of Elizabethkingia argenteiflava sp. nov., isolated from inner surface of Soybean Pods.</title>
        <authorList>
            <person name="Mo S."/>
        </authorList>
    </citation>
    <scope>NUCLEOTIDE SEQUENCE [LARGE SCALE GENOMIC DNA]</scope>
    <source>
        <strain evidence="1 2">YB22</strain>
    </source>
</reference>
<sequence length="188" mass="22523">MKKKFLLFTLMVGLNVMYAQEYKKQIKGNLLFFPVHIFNIGYEQVFNKHWTGQTDILISPWKSFYGRHMLMYMGHLEARYYFRQALEKWYVGSNIGVSIYDLQKMRYWNSDKYQEGFAVMLGCSIGYQIKLTERWNIDLYAGGGNVQSFYHGWYKNKYPKQRYDSARAWNKSGEWMPFRGGAMLSYKF</sequence>
<dbReference type="RefSeq" id="WP_166519403.1">
    <property type="nucleotide sequence ID" value="NZ_JAAABJ010000509.1"/>
</dbReference>
<keyword evidence="2" id="KW-1185">Reference proteome</keyword>
<dbReference type="EMBL" id="JAAABJ010000509">
    <property type="protein sequence ID" value="NAW51116.1"/>
    <property type="molecule type" value="Genomic_DNA"/>
</dbReference>
<dbReference type="InterPro" id="IPR021958">
    <property type="entry name" value="DUF3575"/>
</dbReference>
<organism evidence="1 2">
    <name type="scientific">Elizabethkingia argenteiflava</name>
    <dbReference type="NCBI Taxonomy" id="2681556"/>
    <lineage>
        <taxon>Bacteria</taxon>
        <taxon>Pseudomonadati</taxon>
        <taxon>Bacteroidota</taxon>
        <taxon>Flavobacteriia</taxon>
        <taxon>Flavobacteriales</taxon>
        <taxon>Weeksellaceae</taxon>
        <taxon>Elizabethkingia</taxon>
    </lineage>
</organism>
<gene>
    <name evidence="1" type="ORF">GNY06_06925</name>
</gene>
<dbReference type="Pfam" id="PF12099">
    <property type="entry name" value="DUF3575"/>
    <property type="match status" value="1"/>
</dbReference>
<comment type="caution">
    <text evidence="1">The sequence shown here is derived from an EMBL/GenBank/DDBJ whole genome shotgun (WGS) entry which is preliminary data.</text>
</comment>